<gene>
    <name evidence="1" type="ORF">I7I51_00703</name>
</gene>
<evidence type="ECO:0000313" key="1">
    <source>
        <dbReference type="EMBL" id="QSS63644.1"/>
    </source>
</evidence>
<sequence length="205" mass="22547">MDKGINIEIGAISTCSRITTELERCGEQQSNQEQKRATKTKSQRYQWRIVVSNPKVLYGPFDKGLWMGRSRASSNESLESEGFTPAARAKGLASLAKRKSSIAGKSDDVFSRLLFGTPPVIGWGIGCHAYAITGKGTADRFKGGSVAEYCKSEWLDAVLTKRGRQMTLSRIRPCQDAPVVPLPGNRNLERLFVDLGLIPQQPRSS</sequence>
<protein>
    <submittedName>
        <fullName evidence="1">Uncharacterized protein</fullName>
    </submittedName>
</protein>
<dbReference type="Proteomes" id="UP000663671">
    <property type="component" value="Chromosome 1"/>
</dbReference>
<name>A0A8A1MGC2_AJECA</name>
<organism evidence="1 2">
    <name type="scientific">Ajellomyces capsulatus</name>
    <name type="common">Darling's disease fungus</name>
    <name type="synonym">Histoplasma capsulatum</name>
    <dbReference type="NCBI Taxonomy" id="5037"/>
    <lineage>
        <taxon>Eukaryota</taxon>
        <taxon>Fungi</taxon>
        <taxon>Dikarya</taxon>
        <taxon>Ascomycota</taxon>
        <taxon>Pezizomycotina</taxon>
        <taxon>Eurotiomycetes</taxon>
        <taxon>Eurotiomycetidae</taxon>
        <taxon>Onygenales</taxon>
        <taxon>Ajellomycetaceae</taxon>
        <taxon>Histoplasma</taxon>
    </lineage>
</organism>
<dbReference type="VEuPathDB" id="FungiDB:I7I51_00703"/>
<evidence type="ECO:0000313" key="2">
    <source>
        <dbReference type="Proteomes" id="UP000663671"/>
    </source>
</evidence>
<dbReference type="AlphaFoldDB" id="A0A8A1MGC2"/>
<accession>A0A8A1MGC2</accession>
<dbReference type="EMBL" id="CP069114">
    <property type="protein sequence ID" value="QSS63644.1"/>
    <property type="molecule type" value="Genomic_DNA"/>
</dbReference>
<reference evidence="1" key="1">
    <citation type="submission" date="2021-01" db="EMBL/GenBank/DDBJ databases">
        <title>Chromosome-level genome assembly of a human fungal pathogen reveals clustering of transcriptionally co-regulated genes.</title>
        <authorList>
            <person name="Voorhies M."/>
            <person name="Cohen S."/>
            <person name="Shea T.P."/>
            <person name="Petrus S."/>
            <person name="Munoz J.F."/>
            <person name="Poplawski S."/>
            <person name="Goldman W.E."/>
            <person name="Michael T."/>
            <person name="Cuomo C.A."/>
            <person name="Sil A."/>
            <person name="Beyhan S."/>
        </authorList>
    </citation>
    <scope>NUCLEOTIDE SEQUENCE</scope>
    <source>
        <strain evidence="1">WU24</strain>
    </source>
</reference>
<proteinExistence type="predicted"/>